<dbReference type="InterPro" id="IPR053926">
    <property type="entry name" value="RecX_HTH_1st"/>
</dbReference>
<dbReference type="AlphaFoldDB" id="A0A381NS97"/>
<sequence length="163" mass="19162">MPDPESFKKAKAHALQYLSYRDRSKWELSQYLCKKEHSPSVIQKTLDYLAELNYVDDQRFALQWGQYKINKNKLGKNRLYLELLGKGVNKEIIEGILSTLYEKNPEMELAVQCARKKWVTLKSFQEKKKKRLLVQYLQRKGFSSDIIYQSVRTLAESGGIENH</sequence>
<dbReference type="EMBL" id="UINC01000558">
    <property type="protein sequence ID" value="SUZ57461.1"/>
    <property type="molecule type" value="Genomic_DNA"/>
</dbReference>
<evidence type="ECO:0000259" key="7">
    <source>
        <dbReference type="Pfam" id="PF21982"/>
    </source>
</evidence>
<dbReference type="PANTHER" id="PTHR33602">
    <property type="entry name" value="REGULATORY PROTEIN RECX FAMILY PROTEIN"/>
    <property type="match status" value="1"/>
</dbReference>
<organism evidence="8">
    <name type="scientific">marine metagenome</name>
    <dbReference type="NCBI Taxonomy" id="408172"/>
    <lineage>
        <taxon>unclassified sequences</taxon>
        <taxon>metagenomes</taxon>
        <taxon>ecological metagenomes</taxon>
    </lineage>
</organism>
<keyword evidence="4" id="KW-0963">Cytoplasm</keyword>
<evidence type="ECO:0000256" key="1">
    <source>
        <dbReference type="ARBA" id="ARBA00004496"/>
    </source>
</evidence>
<gene>
    <name evidence="8" type="ORF">METZ01_LOCUS10315</name>
</gene>
<dbReference type="PANTHER" id="PTHR33602:SF1">
    <property type="entry name" value="REGULATORY PROTEIN RECX FAMILY PROTEIN"/>
    <property type="match status" value="1"/>
</dbReference>
<dbReference type="InterPro" id="IPR053924">
    <property type="entry name" value="RecX_HTH_2nd"/>
</dbReference>
<evidence type="ECO:0000259" key="5">
    <source>
        <dbReference type="Pfam" id="PF02631"/>
    </source>
</evidence>
<evidence type="ECO:0000256" key="4">
    <source>
        <dbReference type="ARBA" id="ARBA00022490"/>
    </source>
</evidence>
<dbReference type="Pfam" id="PF02631">
    <property type="entry name" value="RecX_HTH2"/>
    <property type="match status" value="1"/>
</dbReference>
<evidence type="ECO:0000259" key="6">
    <source>
        <dbReference type="Pfam" id="PF21981"/>
    </source>
</evidence>
<evidence type="ECO:0000313" key="8">
    <source>
        <dbReference type="EMBL" id="SUZ57461.1"/>
    </source>
</evidence>
<feature type="domain" description="RecX first three-helical" evidence="7">
    <location>
        <begin position="10"/>
        <end position="49"/>
    </location>
</feature>
<protein>
    <recommendedName>
        <fullName evidence="3">Regulatory protein RecX</fullName>
    </recommendedName>
</protein>
<comment type="subcellular location">
    <subcellularLocation>
        <location evidence="1">Cytoplasm</location>
    </subcellularLocation>
</comment>
<feature type="domain" description="RecX third three-helical" evidence="6">
    <location>
        <begin position="106"/>
        <end position="149"/>
    </location>
</feature>
<dbReference type="InterPro" id="IPR036388">
    <property type="entry name" value="WH-like_DNA-bd_sf"/>
</dbReference>
<name>A0A381NS97_9ZZZZ</name>
<reference evidence="8" key="1">
    <citation type="submission" date="2018-05" db="EMBL/GenBank/DDBJ databases">
        <authorList>
            <person name="Lanie J.A."/>
            <person name="Ng W.-L."/>
            <person name="Kazmierczak K.M."/>
            <person name="Andrzejewski T.M."/>
            <person name="Davidsen T.M."/>
            <person name="Wayne K.J."/>
            <person name="Tettelin H."/>
            <person name="Glass J.I."/>
            <person name="Rusch D."/>
            <person name="Podicherti R."/>
            <person name="Tsui H.-C.T."/>
            <person name="Winkler M.E."/>
        </authorList>
    </citation>
    <scope>NUCLEOTIDE SEQUENCE</scope>
</reference>
<dbReference type="GO" id="GO:0006282">
    <property type="term" value="P:regulation of DNA repair"/>
    <property type="evidence" value="ECO:0007669"/>
    <property type="project" value="InterPro"/>
</dbReference>
<dbReference type="HAMAP" id="MF_01114">
    <property type="entry name" value="RecX"/>
    <property type="match status" value="1"/>
</dbReference>
<dbReference type="InterPro" id="IPR003783">
    <property type="entry name" value="Regulatory_RecX"/>
</dbReference>
<dbReference type="InterPro" id="IPR053925">
    <property type="entry name" value="RecX_HTH_3rd"/>
</dbReference>
<dbReference type="Gene3D" id="1.10.10.10">
    <property type="entry name" value="Winged helix-like DNA-binding domain superfamily/Winged helix DNA-binding domain"/>
    <property type="match status" value="3"/>
</dbReference>
<dbReference type="Pfam" id="PF21982">
    <property type="entry name" value="RecX_HTH1"/>
    <property type="match status" value="1"/>
</dbReference>
<dbReference type="GO" id="GO:0005737">
    <property type="term" value="C:cytoplasm"/>
    <property type="evidence" value="ECO:0007669"/>
    <property type="project" value="UniProtKB-SubCell"/>
</dbReference>
<accession>A0A381NS97</accession>
<feature type="domain" description="RecX second three-helical" evidence="5">
    <location>
        <begin position="56"/>
        <end position="94"/>
    </location>
</feature>
<comment type="similarity">
    <text evidence="2">Belongs to the RecX family.</text>
</comment>
<proteinExistence type="inferred from homology"/>
<evidence type="ECO:0000256" key="3">
    <source>
        <dbReference type="ARBA" id="ARBA00018111"/>
    </source>
</evidence>
<evidence type="ECO:0000256" key="2">
    <source>
        <dbReference type="ARBA" id="ARBA00009695"/>
    </source>
</evidence>
<dbReference type="Pfam" id="PF21981">
    <property type="entry name" value="RecX_HTH3"/>
    <property type="match status" value="1"/>
</dbReference>